<keyword evidence="1" id="KW-1185">Reference proteome</keyword>
<proteinExistence type="predicted"/>
<dbReference type="Proteomes" id="UP000887565">
    <property type="component" value="Unplaced"/>
</dbReference>
<dbReference type="WBParaSite" id="nRc.2.0.1.t03547-RA">
    <property type="protein sequence ID" value="nRc.2.0.1.t03547-RA"/>
    <property type="gene ID" value="nRc.2.0.1.g03547"/>
</dbReference>
<evidence type="ECO:0000313" key="1">
    <source>
        <dbReference type="Proteomes" id="UP000887565"/>
    </source>
</evidence>
<organism evidence="1 2">
    <name type="scientific">Romanomermis culicivorax</name>
    <name type="common">Nematode worm</name>
    <dbReference type="NCBI Taxonomy" id="13658"/>
    <lineage>
        <taxon>Eukaryota</taxon>
        <taxon>Metazoa</taxon>
        <taxon>Ecdysozoa</taxon>
        <taxon>Nematoda</taxon>
        <taxon>Enoplea</taxon>
        <taxon>Dorylaimia</taxon>
        <taxon>Mermithida</taxon>
        <taxon>Mermithoidea</taxon>
        <taxon>Mermithidae</taxon>
        <taxon>Romanomermis</taxon>
    </lineage>
</organism>
<accession>A0A915HQB1</accession>
<reference evidence="2" key="1">
    <citation type="submission" date="2022-11" db="UniProtKB">
        <authorList>
            <consortium name="WormBaseParasite"/>
        </authorList>
    </citation>
    <scope>IDENTIFICATION</scope>
</reference>
<evidence type="ECO:0000313" key="2">
    <source>
        <dbReference type="WBParaSite" id="nRc.2.0.1.t03547-RA"/>
    </source>
</evidence>
<name>A0A915HQB1_ROMCU</name>
<sequence length="102" mass="11131">MIATVENQNKLHQPAGIAVNTNVAMMYCRIAHKANKHASPLPWDAEIQRHLEALKNLPKDEFKVLLPPPLMDMDAATSTVTTIPPTVTSQPTTVQTTAAMTT</sequence>
<dbReference type="AlphaFoldDB" id="A0A915HQB1"/>
<protein>
    <submittedName>
        <fullName evidence="2">Uncharacterized protein</fullName>
    </submittedName>
</protein>